<dbReference type="AlphaFoldDB" id="A0A6L7GXJ1"/>
<evidence type="ECO:0000313" key="5">
    <source>
        <dbReference type="Proteomes" id="UP000475545"/>
    </source>
</evidence>
<sequence length="219" mass="23199">MSAPEDNDHDVEKHPAGDLDTGVLEVGQIPDDSTPDTPPAGNTEPKPTWRIRLSRPERPRRPGAIGVAGALAVASVATAGTAYLTIHRADAATDDAATQAVLAAADNGAVSVLSYSPESLDADFARARSSLTGQFLNYYQEFTDKVVKPAATENDVVTKAQVVRSAVAELSKDNAQVLAFINQTTTSKNKPEPELTSSSVRITLQQVDGDWLISSFDPV</sequence>
<dbReference type="GO" id="GO:0016020">
    <property type="term" value="C:membrane"/>
    <property type="evidence" value="ECO:0007669"/>
    <property type="project" value="UniProtKB-SubCell"/>
</dbReference>
<evidence type="ECO:0008006" key="6">
    <source>
        <dbReference type="Google" id="ProtNLM"/>
    </source>
</evidence>
<organism evidence="4 5">
    <name type="scientific">Gordonia mangrovi</name>
    <dbReference type="NCBI Taxonomy" id="2665643"/>
    <lineage>
        <taxon>Bacteria</taxon>
        <taxon>Bacillati</taxon>
        <taxon>Actinomycetota</taxon>
        <taxon>Actinomycetes</taxon>
        <taxon>Mycobacteriales</taxon>
        <taxon>Gordoniaceae</taxon>
        <taxon>Gordonia</taxon>
    </lineage>
</organism>
<dbReference type="EMBL" id="WMBR01000005">
    <property type="protein sequence ID" value="MXP23298.1"/>
    <property type="molecule type" value="Genomic_DNA"/>
</dbReference>
<dbReference type="PANTHER" id="PTHR37042">
    <property type="entry name" value="OUTER MEMBRANE PROTEIN RV1973"/>
    <property type="match status" value="1"/>
</dbReference>
<dbReference type="Proteomes" id="UP000475545">
    <property type="component" value="Unassembled WGS sequence"/>
</dbReference>
<protein>
    <recommendedName>
        <fullName evidence="6">Twin-arginine translocation pathway signal</fullName>
    </recommendedName>
</protein>
<accession>A0A6L7GXJ1</accession>
<name>A0A6L7GXJ1_9ACTN</name>
<comment type="subcellular location">
    <subcellularLocation>
        <location evidence="1">Membrane</location>
    </subcellularLocation>
</comment>
<comment type="caution">
    <text evidence="4">The sequence shown here is derived from an EMBL/GenBank/DDBJ whole genome shotgun (WGS) entry which is preliminary data.</text>
</comment>
<proteinExistence type="predicted"/>
<evidence type="ECO:0000256" key="2">
    <source>
        <dbReference type="ARBA" id="ARBA00023136"/>
    </source>
</evidence>
<feature type="region of interest" description="Disordered" evidence="3">
    <location>
        <begin position="1"/>
        <end position="48"/>
    </location>
</feature>
<evidence type="ECO:0000313" key="4">
    <source>
        <dbReference type="EMBL" id="MXP23298.1"/>
    </source>
</evidence>
<keyword evidence="2" id="KW-0472">Membrane</keyword>
<evidence type="ECO:0000256" key="1">
    <source>
        <dbReference type="ARBA" id="ARBA00004370"/>
    </source>
</evidence>
<dbReference type="RefSeq" id="WP_160903483.1">
    <property type="nucleotide sequence ID" value="NZ_CP102850.1"/>
</dbReference>
<keyword evidence="5" id="KW-1185">Reference proteome</keyword>
<reference evidence="4 5" key="1">
    <citation type="submission" date="2019-11" db="EMBL/GenBank/DDBJ databases">
        <title>Gordonia sp. nov., a novel actinobacterium isolated from mangrove soil in Hainan.</title>
        <authorList>
            <person name="Huang X."/>
            <person name="Xie Y."/>
            <person name="Chu X."/>
            <person name="Xiao K."/>
        </authorList>
    </citation>
    <scope>NUCLEOTIDE SEQUENCE [LARGE SCALE GENOMIC DNA]</scope>
    <source>
        <strain evidence="4 5">HNM0687</strain>
    </source>
</reference>
<evidence type="ECO:0000256" key="3">
    <source>
        <dbReference type="SAM" id="MobiDB-lite"/>
    </source>
</evidence>
<dbReference type="PANTHER" id="PTHR37042:SF4">
    <property type="entry name" value="OUTER MEMBRANE PROTEIN RV1973"/>
    <property type="match status" value="1"/>
</dbReference>
<gene>
    <name evidence="4" type="ORF">GIY30_18335</name>
</gene>